<dbReference type="eggNOG" id="ENOG502R53P">
    <property type="taxonomic scope" value="Eukaryota"/>
</dbReference>
<dbReference type="InParanoid" id="A0A1B6QCB3"/>
<dbReference type="Proteomes" id="UP000000768">
    <property type="component" value="Chromosome 2"/>
</dbReference>
<gene>
    <name evidence="2" type="ORF">SORBI_3002G191200</name>
</gene>
<evidence type="ECO:0000313" key="2">
    <source>
        <dbReference type="EMBL" id="KXG35558.1"/>
    </source>
</evidence>
<dbReference type="PANTHER" id="PTHR33127:SF77">
    <property type="entry name" value="F-BOX DOMAIN-CONTAINING PROTEIN"/>
    <property type="match status" value="1"/>
</dbReference>
<sequence length="236" mass="26870">MYGVNNAFPISQIARAIQAAADSGGGWYPWKFSEFRLDKPMLDASPLTNLVRHRGLLYMLGVDGRLAVYDDNRHEEGLRLLDKPQGFGGFDDDFDDDFFSYLFEFDEGELMAVLMGCCRRTPVHVLRLNEQEMQWEKQVDGDLKGRALFTGTPATIMVETDVKWMRNKIFVPRLYDWPETLHVDLVERGAASSVAQCTTGSSGTAGMWTCGLGHQESSEFWETIKLDYSIWVDFRN</sequence>
<dbReference type="Pfam" id="PF03478">
    <property type="entry name" value="Beta-prop_KIB1-4"/>
    <property type="match status" value="1"/>
</dbReference>
<dbReference type="InterPro" id="IPR005174">
    <property type="entry name" value="KIB1-4_b-propeller"/>
</dbReference>
<dbReference type="EMBL" id="CM000761">
    <property type="protein sequence ID" value="KXG35558.1"/>
    <property type="molecule type" value="Genomic_DNA"/>
</dbReference>
<accession>A0A1B6QCB3</accession>
<reference evidence="3" key="2">
    <citation type="journal article" date="2018" name="Plant J.">
        <title>The Sorghum bicolor reference genome: improved assembly, gene annotations, a transcriptome atlas, and signatures of genome organization.</title>
        <authorList>
            <person name="McCormick R.F."/>
            <person name="Truong S.K."/>
            <person name="Sreedasyam A."/>
            <person name="Jenkins J."/>
            <person name="Shu S."/>
            <person name="Sims D."/>
            <person name="Kennedy M."/>
            <person name="Amirebrahimi M."/>
            <person name="Weers B.D."/>
            <person name="McKinley B."/>
            <person name="Mattison A."/>
            <person name="Morishige D.T."/>
            <person name="Grimwood J."/>
            <person name="Schmutz J."/>
            <person name="Mullet J.E."/>
        </authorList>
    </citation>
    <scope>NUCLEOTIDE SEQUENCE [LARGE SCALE GENOMIC DNA]</scope>
    <source>
        <strain evidence="3">cv. BTx623</strain>
    </source>
</reference>
<reference evidence="2 3" key="1">
    <citation type="journal article" date="2009" name="Nature">
        <title>The Sorghum bicolor genome and the diversification of grasses.</title>
        <authorList>
            <person name="Paterson A.H."/>
            <person name="Bowers J.E."/>
            <person name="Bruggmann R."/>
            <person name="Dubchak I."/>
            <person name="Grimwood J."/>
            <person name="Gundlach H."/>
            <person name="Haberer G."/>
            <person name="Hellsten U."/>
            <person name="Mitros T."/>
            <person name="Poliakov A."/>
            <person name="Schmutz J."/>
            <person name="Spannagl M."/>
            <person name="Tang H."/>
            <person name="Wang X."/>
            <person name="Wicker T."/>
            <person name="Bharti A.K."/>
            <person name="Chapman J."/>
            <person name="Feltus F.A."/>
            <person name="Gowik U."/>
            <person name="Grigoriev I.V."/>
            <person name="Lyons E."/>
            <person name="Maher C.A."/>
            <person name="Martis M."/>
            <person name="Narechania A."/>
            <person name="Otillar R.P."/>
            <person name="Penning B.W."/>
            <person name="Salamov A.A."/>
            <person name="Wang Y."/>
            <person name="Zhang L."/>
            <person name="Carpita N.C."/>
            <person name="Freeling M."/>
            <person name="Gingle A.R."/>
            <person name="Hash C.T."/>
            <person name="Keller B."/>
            <person name="Klein P."/>
            <person name="Kresovich S."/>
            <person name="McCann M.C."/>
            <person name="Ming R."/>
            <person name="Peterson D.G."/>
            <person name="Mehboob-ur-Rahman"/>
            <person name="Ware D."/>
            <person name="Westhoff P."/>
            <person name="Mayer K.F."/>
            <person name="Messing J."/>
            <person name="Rokhsar D.S."/>
        </authorList>
    </citation>
    <scope>NUCLEOTIDE SEQUENCE [LARGE SCALE GENOMIC DNA]</scope>
    <source>
        <strain evidence="3">cv. BTx623</strain>
    </source>
</reference>
<dbReference type="AlphaFoldDB" id="A0A1B6QCB3"/>
<dbReference type="PANTHER" id="PTHR33127">
    <property type="entry name" value="TRANSMEMBRANE PROTEIN"/>
    <property type="match status" value="1"/>
</dbReference>
<protein>
    <recommendedName>
        <fullName evidence="1">KIB1-4 beta-propeller domain-containing protein</fullName>
    </recommendedName>
</protein>
<name>A0A1B6QCB3_SORBI</name>
<dbReference type="Gramene" id="KXG35558">
    <property type="protein sequence ID" value="KXG35558"/>
    <property type="gene ID" value="SORBI_3002G191200"/>
</dbReference>
<feature type="domain" description="KIB1-4 beta-propeller" evidence="1">
    <location>
        <begin position="41"/>
        <end position="172"/>
    </location>
</feature>
<keyword evidence="3" id="KW-1185">Reference proteome</keyword>
<evidence type="ECO:0000313" key="3">
    <source>
        <dbReference type="Proteomes" id="UP000000768"/>
    </source>
</evidence>
<evidence type="ECO:0000259" key="1">
    <source>
        <dbReference type="Pfam" id="PF03478"/>
    </source>
</evidence>
<proteinExistence type="predicted"/>
<organism evidence="2 3">
    <name type="scientific">Sorghum bicolor</name>
    <name type="common">Sorghum</name>
    <name type="synonym">Sorghum vulgare</name>
    <dbReference type="NCBI Taxonomy" id="4558"/>
    <lineage>
        <taxon>Eukaryota</taxon>
        <taxon>Viridiplantae</taxon>
        <taxon>Streptophyta</taxon>
        <taxon>Embryophyta</taxon>
        <taxon>Tracheophyta</taxon>
        <taxon>Spermatophyta</taxon>
        <taxon>Magnoliopsida</taxon>
        <taxon>Liliopsida</taxon>
        <taxon>Poales</taxon>
        <taxon>Poaceae</taxon>
        <taxon>PACMAD clade</taxon>
        <taxon>Panicoideae</taxon>
        <taxon>Andropogonodae</taxon>
        <taxon>Andropogoneae</taxon>
        <taxon>Sorghinae</taxon>
        <taxon>Sorghum</taxon>
    </lineage>
</organism>
<dbReference type="OMA" id="NEQEMQW"/>